<feature type="signal peptide" evidence="1">
    <location>
        <begin position="1"/>
        <end position="20"/>
    </location>
</feature>
<dbReference type="InterPro" id="IPR032675">
    <property type="entry name" value="LRR_dom_sf"/>
</dbReference>
<proteinExistence type="predicted"/>
<keyword evidence="3" id="KW-1185">Reference proteome</keyword>
<protein>
    <recommendedName>
        <fullName evidence="4">F-box domain-containing protein</fullName>
    </recommendedName>
</protein>
<evidence type="ECO:0000313" key="2">
    <source>
        <dbReference type="EMBL" id="CCA66758.1"/>
    </source>
</evidence>
<dbReference type="EMBL" id="CAFZ01000005">
    <property type="protein sequence ID" value="CCA66758.1"/>
    <property type="molecule type" value="Genomic_DNA"/>
</dbReference>
<dbReference type="SUPFAM" id="SSF52047">
    <property type="entry name" value="RNI-like"/>
    <property type="match status" value="1"/>
</dbReference>
<dbReference type="OMA" id="AHINNAK"/>
<dbReference type="OrthoDB" id="3067012at2759"/>
<organism evidence="2 3">
    <name type="scientific">Serendipita indica (strain DSM 11827)</name>
    <name type="common">Root endophyte fungus</name>
    <name type="synonym">Piriformospora indica</name>
    <dbReference type="NCBI Taxonomy" id="1109443"/>
    <lineage>
        <taxon>Eukaryota</taxon>
        <taxon>Fungi</taxon>
        <taxon>Dikarya</taxon>
        <taxon>Basidiomycota</taxon>
        <taxon>Agaricomycotina</taxon>
        <taxon>Agaricomycetes</taxon>
        <taxon>Sebacinales</taxon>
        <taxon>Serendipitaceae</taxon>
        <taxon>Serendipita</taxon>
    </lineage>
</organism>
<evidence type="ECO:0000256" key="1">
    <source>
        <dbReference type="SAM" id="SignalP"/>
    </source>
</evidence>
<dbReference type="Gene3D" id="3.80.10.10">
    <property type="entry name" value="Ribonuclease Inhibitor"/>
    <property type="match status" value="1"/>
</dbReference>
<dbReference type="AlphaFoldDB" id="G4T5Y2"/>
<name>G4T5Y2_SERID</name>
<sequence length="601" mass="66629">MHPALLVSELLTIIFRHLQSLESCSLDSPKRSLTSCAVTCRAWKEPALRIIWEQLDSLLPLMRLFPTDAFSNGSHAPTFWRFKRSLRPSDWTAYTRYSTLVRHLAFREGRDVVASALIALVVQRPAHFQRNPLLPNLVSLKWTASVDTSLTLCAILVPPGLGSLTINLVGAETYSAERNDTTGGLLCTIADLAPNLKELHLNIDKLWAVSDVVIPIKSLCKLETLTLDVGSIGAYIVRGLCQHPTIRKFVIDLCGVEESFLTHLLAHRAQAGEFPALEEMILLADINIVNTTLSNLIRAPLTRLAISTFTLAHTDSLAHCFMHIAENSPNLTSLTLITSLLDSTLHQPLKLAHLSPLAALRDLAVLSIELGFPIQLDDAELISFIQGLPCLTSLVLSPAPEWAPAGWRPRTTMRSLEWISQYAPQITNLGVALDLSIESTVEVPVETPRQENTLSMTPPYYECENKQHQPLADCASVEKRMQPAESQLRTLFVGASYPRLGKPKEVSAKLKALFPLLDTLRYSNAPRKYSGTGSVWSPQFEAEWASVAADVCGEIPSDYKRKAEEEDDIEYWDGMEVDMDMMDAGVEADEYEWRLAEGIAA</sequence>
<reference evidence="2 3" key="1">
    <citation type="journal article" date="2011" name="PLoS Pathog.">
        <title>Endophytic Life Strategies Decoded by Genome and Transcriptome Analyses of the Mutualistic Root Symbiont Piriformospora indica.</title>
        <authorList>
            <person name="Zuccaro A."/>
            <person name="Lahrmann U."/>
            <person name="Guldener U."/>
            <person name="Langen G."/>
            <person name="Pfiffi S."/>
            <person name="Biedenkopf D."/>
            <person name="Wong P."/>
            <person name="Samans B."/>
            <person name="Grimm C."/>
            <person name="Basiewicz M."/>
            <person name="Murat C."/>
            <person name="Martin F."/>
            <person name="Kogel K.H."/>
        </authorList>
    </citation>
    <scope>NUCLEOTIDE SEQUENCE [LARGE SCALE GENOMIC DNA]</scope>
    <source>
        <strain evidence="2 3">DSM 11827</strain>
    </source>
</reference>
<dbReference type="InParanoid" id="G4T5Y2"/>
<dbReference type="Proteomes" id="UP000007148">
    <property type="component" value="Unassembled WGS sequence"/>
</dbReference>
<evidence type="ECO:0008006" key="4">
    <source>
        <dbReference type="Google" id="ProtNLM"/>
    </source>
</evidence>
<dbReference type="HOGENOM" id="CLU_021164_3_2_1"/>
<gene>
    <name evidence="2" type="ORF">PIIN_00438</name>
</gene>
<keyword evidence="1" id="KW-0732">Signal</keyword>
<feature type="chain" id="PRO_5003468208" description="F-box domain-containing protein" evidence="1">
    <location>
        <begin position="21"/>
        <end position="601"/>
    </location>
</feature>
<accession>G4T5Y2</accession>
<comment type="caution">
    <text evidence="2">The sequence shown here is derived from an EMBL/GenBank/DDBJ whole genome shotgun (WGS) entry which is preliminary data.</text>
</comment>
<evidence type="ECO:0000313" key="3">
    <source>
        <dbReference type="Proteomes" id="UP000007148"/>
    </source>
</evidence>